<protein>
    <submittedName>
        <fullName evidence="1">Uncharacterized protein</fullName>
    </submittedName>
</protein>
<evidence type="ECO:0000313" key="1">
    <source>
        <dbReference type="EMBL" id="XDJ01088.1"/>
    </source>
</evidence>
<accession>A0AB39C3Z5</accession>
<proteinExistence type="predicted"/>
<sequence>MATIDAWIWPLAAGQQVSVKDRSRSNSFGDGSQQNVLEGINPFIMEVPCSWTGNAKTGKQIIDFLKAHITNPFRMVPPHGELGLYTVKTGSIKYVALGRAVMNITFTAEQAVGIYTGTNG</sequence>
<name>A0AB39C3Z5_9CAUD</name>
<dbReference type="InterPro" id="IPR010265">
    <property type="entry name" value="Phage_lambda_TipM"/>
</dbReference>
<organism evidence="1">
    <name type="scientific">Klebsiella phage PMBT64</name>
    <dbReference type="NCBI Taxonomy" id="3229740"/>
    <lineage>
        <taxon>Viruses</taxon>
        <taxon>Duplodnaviria</taxon>
        <taxon>Heunggongvirae</taxon>
        <taxon>Uroviricota</taxon>
        <taxon>Caudoviricetes</taxon>
    </lineage>
</organism>
<dbReference type="EMBL" id="PP926510">
    <property type="protein sequence ID" value="XDJ01088.1"/>
    <property type="molecule type" value="Genomic_DNA"/>
</dbReference>
<reference evidence="1" key="1">
    <citation type="submission" date="2024-06" db="EMBL/GenBank/DDBJ databases">
        <title>This phage originates from the Bacteriophage catalogue of the Bacteriophage Competence Centre, Department of Microbiology und Biotechnology, Max Rubner-Institut, Kiel, Germany.</title>
        <authorList>
            <person name="Sprotte S."/>
            <person name="Brinks E."/>
            <person name="Hille F."/>
        </authorList>
    </citation>
    <scope>NUCLEOTIDE SEQUENCE</scope>
</reference>
<dbReference type="Pfam" id="PF05939">
    <property type="entry name" value="Phage_min_tail"/>
    <property type="match status" value="1"/>
</dbReference>